<keyword evidence="5" id="KW-1185">Reference proteome</keyword>
<evidence type="ECO:0000256" key="1">
    <source>
        <dbReference type="SAM" id="Phobius"/>
    </source>
</evidence>
<organism evidence="4 5">
    <name type="scientific">Galliscardovia ingluviei</name>
    <dbReference type="NCBI Taxonomy" id="1769422"/>
    <lineage>
        <taxon>Bacteria</taxon>
        <taxon>Bacillati</taxon>
        <taxon>Actinomycetota</taxon>
        <taxon>Actinomycetes</taxon>
        <taxon>Bifidobacteriales</taxon>
        <taxon>Bifidobacteriaceae</taxon>
        <taxon>Galliscardovia</taxon>
    </lineage>
</organism>
<dbReference type="Gene3D" id="3.90.1310.10">
    <property type="entry name" value="Penicillin-binding protein 2a (Domain 2)"/>
    <property type="match status" value="1"/>
</dbReference>
<dbReference type="GO" id="GO:0008658">
    <property type="term" value="F:penicillin binding"/>
    <property type="evidence" value="ECO:0007669"/>
    <property type="project" value="InterPro"/>
</dbReference>
<proteinExistence type="predicted"/>
<keyword evidence="1" id="KW-0472">Membrane</keyword>
<dbReference type="Pfam" id="PF00905">
    <property type="entry name" value="Transpeptidase"/>
    <property type="match status" value="1"/>
</dbReference>
<dbReference type="InterPro" id="IPR036138">
    <property type="entry name" value="PBP_dimer_sf"/>
</dbReference>
<dbReference type="EMBL" id="BMDH01000007">
    <property type="protein sequence ID" value="GGI15558.1"/>
    <property type="molecule type" value="Genomic_DNA"/>
</dbReference>
<feature type="domain" description="Penicillin binding protein A dimerisation" evidence="3">
    <location>
        <begin position="52"/>
        <end position="136"/>
    </location>
</feature>
<sequence length="489" mass="51237">MNQSLRHLFNAVIALFVVLAISTTAIMTFASNSLNSDSRNIRALYHEFGAPRGLIVASDGTVLARSDPSNDAFSYQRVYPNGATYAPITGFFSIAQRADRGIEASRNSLLSGENDSLWLSKLKATFTGEADQGATIETSIDAKLQTLAMQLLGDGGYNGAIVAMEPSTGRILAMASTPSYDPNTLAKHSTKEASQAYQQLATADGNPMLNHATNELYSPGSTFKIITAAAALESGKYHTDSVVPAGATFTLPGTQTQITNSSVAANGTNGSMTLQQAFVTSSNTAFAQIGIALGADAMSKQAQQLGFGSTIVIDGSPASNNAIEATASKFPSNASPDRLGLAAFGQGDVTETPLLNAMITSAVANGGTMMQPTLVDRVRASDLSVISQTSPSVFSHPFSEQTAQSLNQMMQAMIKEETPQLQIAGISVAGKTGTAQIGDGNSYNAWITGFAPADNPKIVVSVMVHDVTSYGFQVAGPMMQRIMQEALKQ</sequence>
<dbReference type="GO" id="GO:0071972">
    <property type="term" value="F:peptidoglycan L,D-transpeptidase activity"/>
    <property type="evidence" value="ECO:0007669"/>
    <property type="project" value="TreeGrafter"/>
</dbReference>
<reference evidence="4" key="2">
    <citation type="submission" date="2020-09" db="EMBL/GenBank/DDBJ databases">
        <authorList>
            <person name="Sun Q."/>
            <person name="Sedlacek I."/>
        </authorList>
    </citation>
    <scope>NUCLEOTIDE SEQUENCE</scope>
    <source>
        <strain evidence="4">CCM 8606</strain>
    </source>
</reference>
<dbReference type="InterPro" id="IPR050515">
    <property type="entry name" value="Beta-lactam/transpept"/>
</dbReference>
<keyword evidence="1" id="KW-1133">Transmembrane helix</keyword>
<feature type="transmembrane region" description="Helical" evidence="1">
    <location>
        <begin position="7"/>
        <end position="30"/>
    </location>
</feature>
<accession>A0A8J3ASV3</accession>
<dbReference type="Gene3D" id="3.40.710.10">
    <property type="entry name" value="DD-peptidase/beta-lactamase superfamily"/>
    <property type="match status" value="1"/>
</dbReference>
<dbReference type="RefSeq" id="WP_188355807.1">
    <property type="nucleotide sequence ID" value="NZ_BMDH01000007.1"/>
</dbReference>
<dbReference type="InterPro" id="IPR012338">
    <property type="entry name" value="Beta-lactam/transpept-like"/>
</dbReference>
<evidence type="ECO:0000313" key="4">
    <source>
        <dbReference type="EMBL" id="GGI15558.1"/>
    </source>
</evidence>
<evidence type="ECO:0000313" key="5">
    <source>
        <dbReference type="Proteomes" id="UP000619536"/>
    </source>
</evidence>
<feature type="domain" description="Penicillin-binding protein transpeptidase" evidence="2">
    <location>
        <begin position="159"/>
        <end position="484"/>
    </location>
</feature>
<dbReference type="AlphaFoldDB" id="A0A8J3ASV3"/>
<gene>
    <name evidence="4" type="primary">pbp</name>
    <name evidence="4" type="ORF">GCM10007377_16490</name>
</gene>
<dbReference type="Pfam" id="PF21922">
    <property type="entry name" value="PBP_dimer_2"/>
    <property type="match status" value="1"/>
</dbReference>
<protein>
    <submittedName>
        <fullName evidence="4">Penicillin-binding protein</fullName>
    </submittedName>
</protein>
<name>A0A8J3ASV3_9BIFI</name>
<reference evidence="4" key="1">
    <citation type="journal article" date="2014" name="Int. J. Syst. Evol. Microbiol.">
        <title>Complete genome sequence of Corynebacterium casei LMG S-19264T (=DSM 44701T), isolated from a smear-ripened cheese.</title>
        <authorList>
            <consortium name="US DOE Joint Genome Institute (JGI-PGF)"/>
            <person name="Walter F."/>
            <person name="Albersmeier A."/>
            <person name="Kalinowski J."/>
            <person name="Ruckert C."/>
        </authorList>
    </citation>
    <scope>NUCLEOTIDE SEQUENCE</scope>
    <source>
        <strain evidence="4">CCM 8606</strain>
    </source>
</reference>
<keyword evidence="1" id="KW-0812">Transmembrane</keyword>
<dbReference type="SUPFAM" id="SSF56601">
    <property type="entry name" value="beta-lactamase/transpeptidase-like"/>
    <property type="match status" value="1"/>
</dbReference>
<dbReference type="InterPro" id="IPR054120">
    <property type="entry name" value="PBPA_dimer"/>
</dbReference>
<dbReference type="PANTHER" id="PTHR30627">
    <property type="entry name" value="PEPTIDOGLYCAN D,D-TRANSPEPTIDASE"/>
    <property type="match status" value="1"/>
</dbReference>
<dbReference type="PANTHER" id="PTHR30627:SF24">
    <property type="entry name" value="PENICILLIN-BINDING PROTEIN 4B"/>
    <property type="match status" value="1"/>
</dbReference>
<evidence type="ECO:0000259" key="3">
    <source>
        <dbReference type="Pfam" id="PF21922"/>
    </source>
</evidence>
<dbReference type="SUPFAM" id="SSF56519">
    <property type="entry name" value="Penicillin binding protein dimerisation domain"/>
    <property type="match status" value="1"/>
</dbReference>
<evidence type="ECO:0000259" key="2">
    <source>
        <dbReference type="Pfam" id="PF00905"/>
    </source>
</evidence>
<dbReference type="InterPro" id="IPR001460">
    <property type="entry name" value="PCN-bd_Tpept"/>
</dbReference>
<dbReference type="GO" id="GO:0005886">
    <property type="term" value="C:plasma membrane"/>
    <property type="evidence" value="ECO:0007669"/>
    <property type="project" value="TreeGrafter"/>
</dbReference>
<comment type="caution">
    <text evidence="4">The sequence shown here is derived from an EMBL/GenBank/DDBJ whole genome shotgun (WGS) entry which is preliminary data.</text>
</comment>
<dbReference type="GO" id="GO:0071555">
    <property type="term" value="P:cell wall organization"/>
    <property type="evidence" value="ECO:0007669"/>
    <property type="project" value="TreeGrafter"/>
</dbReference>
<dbReference type="Proteomes" id="UP000619536">
    <property type="component" value="Unassembled WGS sequence"/>
</dbReference>